<protein>
    <submittedName>
        <fullName evidence="3 4">Uncharacterized protein</fullName>
    </submittedName>
</protein>
<reference evidence="5" key="1">
    <citation type="submission" date="2012-12" db="EMBL/GenBank/DDBJ databases">
        <authorList>
            <person name="Hellsten U."/>
            <person name="Grimwood J."/>
            <person name="Chapman J.A."/>
            <person name="Shapiro H."/>
            <person name="Aerts A."/>
            <person name="Otillar R.P."/>
            <person name="Terry A.Y."/>
            <person name="Boore J.L."/>
            <person name="Simakov O."/>
            <person name="Marletaz F."/>
            <person name="Cho S.-J."/>
            <person name="Edsinger-Gonzales E."/>
            <person name="Havlak P."/>
            <person name="Kuo D.-H."/>
            <person name="Larsson T."/>
            <person name="Lv J."/>
            <person name="Arendt D."/>
            <person name="Savage R."/>
            <person name="Osoegawa K."/>
            <person name="de Jong P."/>
            <person name="Lindberg D.R."/>
            <person name="Seaver E.C."/>
            <person name="Weisblat D.A."/>
            <person name="Putnam N.H."/>
            <person name="Grigoriev I.V."/>
            <person name="Rokhsar D.S."/>
        </authorList>
    </citation>
    <scope>NUCLEOTIDE SEQUENCE</scope>
    <source>
        <strain evidence="5">I ESC-2004</strain>
    </source>
</reference>
<dbReference type="EMBL" id="KB308897">
    <property type="protein sequence ID" value="ELT96144.1"/>
    <property type="molecule type" value="Genomic_DNA"/>
</dbReference>
<feature type="coiled-coil region" evidence="1">
    <location>
        <begin position="229"/>
        <end position="256"/>
    </location>
</feature>
<feature type="compositionally biased region" description="Polar residues" evidence="2">
    <location>
        <begin position="96"/>
        <end position="110"/>
    </location>
</feature>
<feature type="coiled-coil region" evidence="1">
    <location>
        <begin position="303"/>
        <end position="330"/>
    </location>
</feature>
<gene>
    <name evidence="3" type="ORF">CAPTEDRAFT_208241</name>
</gene>
<organism evidence="3">
    <name type="scientific">Capitella teleta</name>
    <name type="common">Polychaete worm</name>
    <dbReference type="NCBI Taxonomy" id="283909"/>
    <lineage>
        <taxon>Eukaryota</taxon>
        <taxon>Metazoa</taxon>
        <taxon>Spiralia</taxon>
        <taxon>Lophotrochozoa</taxon>
        <taxon>Annelida</taxon>
        <taxon>Polychaeta</taxon>
        <taxon>Sedentaria</taxon>
        <taxon>Scolecida</taxon>
        <taxon>Capitellidae</taxon>
        <taxon>Capitella</taxon>
    </lineage>
</organism>
<dbReference type="Proteomes" id="UP000014760">
    <property type="component" value="Unassembled WGS sequence"/>
</dbReference>
<feature type="compositionally biased region" description="Basic and acidic residues" evidence="2">
    <location>
        <begin position="558"/>
        <end position="568"/>
    </location>
</feature>
<name>R7TR61_CAPTE</name>
<dbReference type="AlphaFoldDB" id="R7TR61"/>
<dbReference type="EMBL" id="AMQN01011480">
    <property type="status" value="NOT_ANNOTATED_CDS"/>
    <property type="molecule type" value="Genomic_DNA"/>
</dbReference>
<dbReference type="EnsemblMetazoa" id="CapteT208241">
    <property type="protein sequence ID" value="CapteP208241"/>
    <property type="gene ID" value="CapteG208241"/>
</dbReference>
<evidence type="ECO:0000313" key="4">
    <source>
        <dbReference type="EnsemblMetazoa" id="CapteP208241"/>
    </source>
</evidence>
<feature type="region of interest" description="Disordered" evidence="2">
    <location>
        <begin position="96"/>
        <end position="137"/>
    </location>
</feature>
<feature type="compositionally biased region" description="Polar residues" evidence="2">
    <location>
        <begin position="453"/>
        <end position="477"/>
    </location>
</feature>
<reference evidence="4" key="3">
    <citation type="submission" date="2015-06" db="UniProtKB">
        <authorList>
            <consortium name="EnsemblMetazoa"/>
        </authorList>
    </citation>
    <scope>IDENTIFICATION</scope>
</reference>
<accession>R7TR61</accession>
<evidence type="ECO:0000313" key="5">
    <source>
        <dbReference type="Proteomes" id="UP000014760"/>
    </source>
</evidence>
<feature type="compositionally biased region" description="Basic residues" evidence="2">
    <location>
        <begin position="764"/>
        <end position="778"/>
    </location>
</feature>
<feature type="compositionally biased region" description="Polar residues" evidence="2">
    <location>
        <begin position="585"/>
        <end position="604"/>
    </location>
</feature>
<reference evidence="3 5" key="2">
    <citation type="journal article" date="2013" name="Nature">
        <title>Insights into bilaterian evolution from three spiralian genomes.</title>
        <authorList>
            <person name="Simakov O."/>
            <person name="Marletaz F."/>
            <person name="Cho S.J."/>
            <person name="Edsinger-Gonzales E."/>
            <person name="Havlak P."/>
            <person name="Hellsten U."/>
            <person name="Kuo D.H."/>
            <person name="Larsson T."/>
            <person name="Lv J."/>
            <person name="Arendt D."/>
            <person name="Savage R."/>
            <person name="Osoegawa K."/>
            <person name="de Jong P."/>
            <person name="Grimwood J."/>
            <person name="Chapman J.A."/>
            <person name="Shapiro H."/>
            <person name="Aerts A."/>
            <person name="Otillar R.P."/>
            <person name="Terry A.Y."/>
            <person name="Boore J.L."/>
            <person name="Grigoriev I.V."/>
            <person name="Lindberg D.R."/>
            <person name="Seaver E.C."/>
            <person name="Weisblat D.A."/>
            <person name="Putnam N.H."/>
            <person name="Rokhsar D.S."/>
        </authorList>
    </citation>
    <scope>NUCLEOTIDE SEQUENCE</scope>
    <source>
        <strain evidence="3 5">I ESC-2004</strain>
    </source>
</reference>
<feature type="region of interest" description="Disordered" evidence="2">
    <location>
        <begin position="453"/>
        <end position="516"/>
    </location>
</feature>
<dbReference type="HOGENOM" id="CLU_359905_0_0_1"/>
<feature type="region of interest" description="Disordered" evidence="2">
    <location>
        <begin position="695"/>
        <end position="778"/>
    </location>
</feature>
<keyword evidence="1" id="KW-0175">Coiled coil</keyword>
<keyword evidence="5" id="KW-1185">Reference proteome</keyword>
<evidence type="ECO:0000313" key="3">
    <source>
        <dbReference type="EMBL" id="ELT96144.1"/>
    </source>
</evidence>
<proteinExistence type="predicted"/>
<feature type="compositionally biased region" description="Basic and acidic residues" evidence="2">
    <location>
        <begin position="730"/>
        <end position="745"/>
    </location>
</feature>
<evidence type="ECO:0000256" key="2">
    <source>
        <dbReference type="SAM" id="MobiDB-lite"/>
    </source>
</evidence>
<sequence>MDCTVSTEKEHEDRAMKPSNWKLRRRSTGHLTPEVVQHFNHWQEEKSKSSDLLMSPIDENPLRMNQSFNSIENIKMASNATTTRKKKITFASLMPSSIGSRSASPTSVSRGESPIGHDSDSVSSRASVSSVLSPKTPNVTSSVFSYSDFLPQRDVTIEEELDLRLHKLTQGAKEWKHKFTNEHAERMKLANTLAERENEYRSVLSELSGQYDSQIADIKNKLLHAIHTSENLIAENQMLDEERKLLLSEKSEHEKQCALLIGEKNKEIMRLQFEANRLRTNNERILSEIKTVKCKHETLWQELNTLKGCNHGLKREKAELQERTEELLKKLMCMQSVVDEIQLSKTQLQIEKSGLLAKLADTELFNVKAREMDEDDKWDDYYTIVLDLAFDRMKILEKDRRKSKTNISVKKPSNGTSEYVEKTLVPESNGVDTKSLGSMTSIESLLSDLTDPTNRATDFNDNNTRTMLAASSPSTPMYVTRKSPVHKRHSSDGIRHGSSIVSVDGGGNAASPQNAMPISFSEGNLFSMQSVKELEENSDCVDSQCASVLDSNGVGDESQGRGADEAPHSRLSSLSESDIYEVRSETVTSDPETSTSKQDSSQNIRAHAKKAGKQLNLLRRWQGNEKDKPLFPWKRRHTHDSLKMTDANIDSLQQQMILKEKFAFISKTRSEDDLLQCDDLQPMKMTRSVSITDTSGSVDFFHEPRKSESAVQQTSKLRARRNGRAEAQPSDDKSAKPKKDIRPKSVDTVLGGRSPFVEATEKTSKHKFFKRKARSVKK</sequence>
<evidence type="ECO:0000256" key="1">
    <source>
        <dbReference type="SAM" id="Coils"/>
    </source>
</evidence>
<feature type="compositionally biased region" description="Low complexity" evidence="2">
    <location>
        <begin position="121"/>
        <end position="133"/>
    </location>
</feature>
<feature type="region of interest" description="Disordered" evidence="2">
    <location>
        <begin position="551"/>
        <end position="609"/>
    </location>
</feature>